<evidence type="ECO:0000256" key="2">
    <source>
        <dbReference type="ARBA" id="ARBA00022692"/>
    </source>
</evidence>
<name>A0AAD3HF99_9STRA</name>
<dbReference type="SUPFAM" id="SSF103481">
    <property type="entry name" value="Multidrug resistance efflux transporter EmrE"/>
    <property type="match status" value="1"/>
</dbReference>
<keyword evidence="3 6" id="KW-1133">Transmembrane helix</keyword>
<dbReference type="PANTHER" id="PTHR12570:SF65">
    <property type="entry name" value="MAGNESIUM TRANSPORTER NIPA9-RELATED"/>
    <property type="match status" value="1"/>
</dbReference>
<dbReference type="PANTHER" id="PTHR12570">
    <property type="match status" value="1"/>
</dbReference>
<keyword evidence="9" id="KW-1185">Reference proteome</keyword>
<feature type="transmembrane region" description="Helical" evidence="6">
    <location>
        <begin position="191"/>
        <end position="210"/>
    </location>
</feature>
<evidence type="ECO:0000313" key="8">
    <source>
        <dbReference type="EMBL" id="GFH60843.1"/>
    </source>
</evidence>
<evidence type="ECO:0000256" key="5">
    <source>
        <dbReference type="SAM" id="MobiDB-lite"/>
    </source>
</evidence>
<accession>A0AAD3HF99</accession>
<feature type="transmembrane region" description="Helical" evidence="6">
    <location>
        <begin position="360"/>
        <end position="378"/>
    </location>
</feature>
<feature type="region of interest" description="Disordered" evidence="5">
    <location>
        <begin position="45"/>
        <end position="125"/>
    </location>
</feature>
<dbReference type="GO" id="GO:0015095">
    <property type="term" value="F:magnesium ion transmembrane transporter activity"/>
    <property type="evidence" value="ECO:0007669"/>
    <property type="project" value="InterPro"/>
</dbReference>
<evidence type="ECO:0000256" key="3">
    <source>
        <dbReference type="ARBA" id="ARBA00022989"/>
    </source>
</evidence>
<keyword evidence="2 6" id="KW-0812">Transmembrane</keyword>
<dbReference type="GO" id="GO:0016020">
    <property type="term" value="C:membrane"/>
    <property type="evidence" value="ECO:0007669"/>
    <property type="project" value="UniProtKB-SubCell"/>
</dbReference>
<evidence type="ECO:0000256" key="4">
    <source>
        <dbReference type="ARBA" id="ARBA00023136"/>
    </source>
</evidence>
<evidence type="ECO:0000256" key="6">
    <source>
        <dbReference type="SAM" id="Phobius"/>
    </source>
</evidence>
<dbReference type="Proteomes" id="UP001054902">
    <property type="component" value="Unassembled WGS sequence"/>
</dbReference>
<comment type="caution">
    <text evidence="8">The sequence shown here is derived from an EMBL/GenBank/DDBJ whole genome shotgun (WGS) entry which is preliminary data.</text>
</comment>
<protein>
    <recommendedName>
        <fullName evidence="7">EamA domain-containing protein</fullName>
    </recommendedName>
</protein>
<feature type="transmembrane region" description="Helical" evidence="6">
    <location>
        <begin position="12"/>
        <end position="29"/>
    </location>
</feature>
<dbReference type="Pfam" id="PF00892">
    <property type="entry name" value="EamA"/>
    <property type="match status" value="1"/>
</dbReference>
<dbReference type="Gene3D" id="1.10.3730.20">
    <property type="match status" value="1"/>
</dbReference>
<feature type="transmembrane region" description="Helical" evidence="6">
    <location>
        <begin position="261"/>
        <end position="277"/>
    </location>
</feature>
<dbReference type="InterPro" id="IPR008521">
    <property type="entry name" value="Mg_trans_NIPA"/>
</dbReference>
<gene>
    <name evidence="8" type="ORF">CTEN210_17319</name>
</gene>
<feature type="transmembrane region" description="Helical" evidence="6">
    <location>
        <begin position="163"/>
        <end position="179"/>
    </location>
</feature>
<evidence type="ECO:0000259" key="7">
    <source>
        <dbReference type="Pfam" id="PF00892"/>
    </source>
</evidence>
<feature type="transmembrane region" description="Helical" evidence="6">
    <location>
        <begin position="135"/>
        <end position="157"/>
    </location>
</feature>
<comment type="subcellular location">
    <subcellularLocation>
        <location evidence="1">Membrane</location>
        <topology evidence="1">Multi-pass membrane protein</topology>
    </subcellularLocation>
</comment>
<dbReference type="InterPro" id="IPR037185">
    <property type="entry name" value="EmrE-like"/>
</dbReference>
<dbReference type="EMBL" id="BLLK01000069">
    <property type="protein sequence ID" value="GFH60843.1"/>
    <property type="molecule type" value="Genomic_DNA"/>
</dbReference>
<feature type="transmembrane region" description="Helical" evidence="6">
    <location>
        <begin position="330"/>
        <end position="348"/>
    </location>
</feature>
<feature type="transmembrane region" description="Helical" evidence="6">
    <location>
        <begin position="297"/>
        <end position="318"/>
    </location>
</feature>
<dbReference type="InterPro" id="IPR000620">
    <property type="entry name" value="EamA_dom"/>
</dbReference>
<reference evidence="8 9" key="1">
    <citation type="journal article" date="2021" name="Sci. Rep.">
        <title>The genome of the diatom Chaetoceros tenuissimus carries an ancient integrated fragment of an extant virus.</title>
        <authorList>
            <person name="Hongo Y."/>
            <person name="Kimura K."/>
            <person name="Takaki Y."/>
            <person name="Yoshida Y."/>
            <person name="Baba S."/>
            <person name="Kobayashi G."/>
            <person name="Nagasaki K."/>
            <person name="Hano T."/>
            <person name="Tomaru Y."/>
        </authorList>
    </citation>
    <scope>NUCLEOTIDE SEQUENCE [LARGE SCALE GENOMIC DNA]</scope>
    <source>
        <strain evidence="8 9">NIES-3715</strain>
    </source>
</reference>
<organism evidence="8 9">
    <name type="scientific">Chaetoceros tenuissimus</name>
    <dbReference type="NCBI Taxonomy" id="426638"/>
    <lineage>
        <taxon>Eukaryota</taxon>
        <taxon>Sar</taxon>
        <taxon>Stramenopiles</taxon>
        <taxon>Ochrophyta</taxon>
        <taxon>Bacillariophyta</taxon>
        <taxon>Coscinodiscophyceae</taxon>
        <taxon>Chaetocerotophycidae</taxon>
        <taxon>Chaetocerotales</taxon>
        <taxon>Chaetocerotaceae</taxon>
        <taxon>Chaetoceros</taxon>
    </lineage>
</organism>
<feature type="domain" description="EamA" evidence="7">
    <location>
        <begin position="135"/>
        <end position="206"/>
    </location>
</feature>
<feature type="compositionally biased region" description="Basic and acidic residues" evidence="5">
    <location>
        <begin position="103"/>
        <end position="117"/>
    </location>
</feature>
<feature type="transmembrane region" description="Helical" evidence="6">
    <location>
        <begin position="230"/>
        <end position="249"/>
    </location>
</feature>
<keyword evidence="4 6" id="KW-0472">Membrane</keyword>
<dbReference type="AlphaFoldDB" id="A0AAD3HF99"/>
<sequence length="415" mass="46152">MSVTASDWAYGIGYSVLASIIGGASKLCIRKSWLMVQGDDSQEIEINDSTFRDNHDENNVETSGSYESPERIRRRREDSSSQDSDSSGDGDQETSPLSLENAELDHDERNEGRERPAEAQNESPCISTKSNRLAIFLRLSGMFGMTFLNPLFCVLAMNYASPSILAPFSGLTLVWIVLFSESMIGEKPTRYQVLAAYLIIFGEVLVAIFGDHTNDEGMTVQDVVSSYQAPLFQFYFVMMFAWTFGLTYIMIKRPNPTLKRFAWGVSGGSITGFQNFLKDSLTIIKASNESGESFPILLYIFAFFAILSSFGGLLFLTACMKRYDATFSSAMFVGSFVISASIMSAMHYNTFSNLEGVWNWIMYPLGLIVLMIGVKMLVNATSESDDQILRQDSENSSGSGENSSRNPLIIEREII</sequence>
<proteinExistence type="predicted"/>
<feature type="compositionally biased region" description="Basic and acidic residues" evidence="5">
    <location>
        <begin position="68"/>
        <end position="79"/>
    </location>
</feature>
<evidence type="ECO:0000313" key="9">
    <source>
        <dbReference type="Proteomes" id="UP001054902"/>
    </source>
</evidence>
<evidence type="ECO:0000256" key="1">
    <source>
        <dbReference type="ARBA" id="ARBA00004141"/>
    </source>
</evidence>